<sequence length="134" mass="16237">IRDQRGQFYFAICKVKGVNFRMPLTRVLRGLDQLIEWRGKPKRIRTDNGPEYISELMEKWCDQHGIEHVFTQPGNPQQNAYVERFNRTVRYECLNQYLFRDLSEVQDYTTDWQYFYNHERPHMSVNGCPPIFKQ</sequence>
<dbReference type="GO" id="GO:0015074">
    <property type="term" value="P:DNA integration"/>
    <property type="evidence" value="ECO:0007669"/>
    <property type="project" value="InterPro"/>
</dbReference>
<reference evidence="2" key="1">
    <citation type="submission" date="2022-12" db="EMBL/GenBank/DDBJ databases">
        <title>Acinetobacter lactucae: Emerging opportunistic pathogenic species of genus Acinetobacter isolated from immunocompromised patients in clinical settings of India.</title>
        <authorList>
            <person name="Amar A.K."/>
            <person name="Sawant A.R."/>
            <person name="Meera M."/>
            <person name="Tomar A."/>
            <person name="Sistla S."/>
            <person name="Prashanth K."/>
        </authorList>
    </citation>
    <scope>NUCLEOTIDE SEQUENCE</scope>
    <source>
        <strain evidence="2">PKAL1828C</strain>
    </source>
</reference>
<evidence type="ECO:0000259" key="1">
    <source>
        <dbReference type="PROSITE" id="PS50994"/>
    </source>
</evidence>
<gene>
    <name evidence="2" type="ORF">M0O54_19390</name>
</gene>
<feature type="non-terminal residue" evidence="2">
    <location>
        <position position="1"/>
    </location>
</feature>
<dbReference type="InterPro" id="IPR012337">
    <property type="entry name" value="RNaseH-like_sf"/>
</dbReference>
<feature type="domain" description="Integrase catalytic" evidence="1">
    <location>
        <begin position="31"/>
        <end position="134"/>
    </location>
</feature>
<dbReference type="InterPro" id="IPR036397">
    <property type="entry name" value="RNaseH_sf"/>
</dbReference>
<dbReference type="Proteomes" id="UP001150055">
    <property type="component" value="Unassembled WGS sequence"/>
</dbReference>
<dbReference type="InterPro" id="IPR001584">
    <property type="entry name" value="Integrase_cat-core"/>
</dbReference>
<organism evidence="2 3">
    <name type="scientific">Acinetobacter lactucae</name>
    <dbReference type="NCBI Taxonomy" id="1785128"/>
    <lineage>
        <taxon>Bacteria</taxon>
        <taxon>Pseudomonadati</taxon>
        <taxon>Pseudomonadota</taxon>
        <taxon>Gammaproteobacteria</taxon>
        <taxon>Moraxellales</taxon>
        <taxon>Moraxellaceae</taxon>
        <taxon>Acinetobacter</taxon>
        <taxon>Acinetobacter calcoaceticus/baumannii complex</taxon>
    </lineage>
</organism>
<comment type="caution">
    <text evidence="2">The sequence shown here is derived from an EMBL/GenBank/DDBJ whole genome shotgun (WGS) entry which is preliminary data.</text>
</comment>
<dbReference type="AlphaFoldDB" id="A0AB35K775"/>
<dbReference type="PROSITE" id="PS50994">
    <property type="entry name" value="INTEGRASE"/>
    <property type="match status" value="1"/>
</dbReference>
<evidence type="ECO:0000313" key="2">
    <source>
        <dbReference type="EMBL" id="MDD9322242.1"/>
    </source>
</evidence>
<dbReference type="EMBL" id="JALNTG010000073">
    <property type="protein sequence ID" value="MDD9322242.1"/>
    <property type="molecule type" value="Genomic_DNA"/>
</dbReference>
<dbReference type="PANTHER" id="PTHR47515:SF2">
    <property type="entry name" value="INTEGRASE CORE DOMAIN PROTEIN"/>
    <property type="match status" value="1"/>
</dbReference>
<dbReference type="SUPFAM" id="SSF53098">
    <property type="entry name" value="Ribonuclease H-like"/>
    <property type="match status" value="1"/>
</dbReference>
<accession>A0AB35K775</accession>
<dbReference type="Gene3D" id="3.30.420.10">
    <property type="entry name" value="Ribonuclease H-like superfamily/Ribonuclease H"/>
    <property type="match status" value="1"/>
</dbReference>
<proteinExistence type="predicted"/>
<protein>
    <submittedName>
        <fullName evidence="2">Integrase core domain-containing protein</fullName>
    </submittedName>
</protein>
<dbReference type="PANTHER" id="PTHR47515">
    <property type="entry name" value="LOW CALCIUM RESPONSE LOCUS PROTEIN T"/>
    <property type="match status" value="1"/>
</dbReference>
<name>A0AB35K775_9GAMM</name>
<evidence type="ECO:0000313" key="3">
    <source>
        <dbReference type="Proteomes" id="UP001150055"/>
    </source>
</evidence>
<dbReference type="RefSeq" id="WP_274579395.1">
    <property type="nucleotide sequence ID" value="NZ_JALNTG010000073.1"/>
</dbReference>
<dbReference type="Pfam" id="PF13683">
    <property type="entry name" value="rve_3"/>
    <property type="match status" value="1"/>
</dbReference>
<dbReference type="GO" id="GO:0003676">
    <property type="term" value="F:nucleic acid binding"/>
    <property type="evidence" value="ECO:0007669"/>
    <property type="project" value="InterPro"/>
</dbReference>